<dbReference type="OrthoDB" id="9766552at2"/>
<gene>
    <name evidence="7" type="ORF">DGI_2431</name>
</gene>
<dbReference type="FunFam" id="3.40.50.10180:FF:000001">
    <property type="entry name" value="Glycerate kinase"/>
    <property type="match status" value="1"/>
</dbReference>
<dbReference type="KEGG" id="dgg:DGI_2431"/>
<dbReference type="PANTHER" id="PTHR12227:SF0">
    <property type="entry name" value="GLYCERATE KINASE"/>
    <property type="match status" value="1"/>
</dbReference>
<evidence type="ECO:0000256" key="1">
    <source>
        <dbReference type="ARBA" id="ARBA00022679"/>
    </source>
</evidence>
<dbReference type="PATRIC" id="fig|1121448.10.peg.2381"/>
<dbReference type="FunFam" id="3.40.1480.10:FF:000002">
    <property type="entry name" value="Glycerate kinase"/>
    <property type="match status" value="1"/>
</dbReference>
<dbReference type="Gene3D" id="3.40.50.10180">
    <property type="entry name" value="Glycerate kinase, MOFRL-like N-terminal domain"/>
    <property type="match status" value="1"/>
</dbReference>
<evidence type="ECO:0000313" key="7">
    <source>
        <dbReference type="EMBL" id="AGW14176.1"/>
    </source>
</evidence>
<keyword evidence="4" id="KW-0067">ATP-binding</keyword>
<accession>T2GDI4</accession>
<dbReference type="EMBL" id="CP006585">
    <property type="protein sequence ID" value="AGW14176.1"/>
    <property type="molecule type" value="Genomic_DNA"/>
</dbReference>
<dbReference type="RefSeq" id="WP_021761159.1">
    <property type="nucleotide sequence ID" value="NC_022444.1"/>
</dbReference>
<dbReference type="Pfam" id="PF05161">
    <property type="entry name" value="MOFRL"/>
    <property type="match status" value="1"/>
</dbReference>
<feature type="domain" description="MOFRL-associated" evidence="6">
    <location>
        <begin position="9"/>
        <end position="253"/>
    </location>
</feature>
<dbReference type="AlphaFoldDB" id="T2GDI4"/>
<keyword evidence="3 7" id="KW-0418">Kinase</keyword>
<dbReference type="PANTHER" id="PTHR12227">
    <property type="entry name" value="GLYCERATE KINASE"/>
    <property type="match status" value="1"/>
</dbReference>
<dbReference type="InterPro" id="IPR039760">
    <property type="entry name" value="MOFRL_protein"/>
</dbReference>
<organism evidence="7 8">
    <name type="scientific">Megalodesulfovibrio gigas (strain ATCC 19364 / DSM 1382 / NCIMB 9332 / VKM B-1759)</name>
    <name type="common">Desulfovibrio gigas</name>
    <dbReference type="NCBI Taxonomy" id="1121448"/>
    <lineage>
        <taxon>Bacteria</taxon>
        <taxon>Pseudomonadati</taxon>
        <taxon>Thermodesulfobacteriota</taxon>
        <taxon>Desulfovibrionia</taxon>
        <taxon>Desulfovibrionales</taxon>
        <taxon>Desulfovibrionaceae</taxon>
        <taxon>Megalodesulfovibrio</taxon>
    </lineage>
</organism>
<keyword evidence="1" id="KW-0808">Transferase</keyword>
<dbReference type="eggNOG" id="COG2379">
    <property type="taxonomic scope" value="Bacteria"/>
</dbReference>
<dbReference type="Proteomes" id="UP000016587">
    <property type="component" value="Chromosome"/>
</dbReference>
<dbReference type="STRING" id="1121448.DGI_2431"/>
<dbReference type="InterPro" id="IPR038614">
    <property type="entry name" value="GK_N_sf"/>
</dbReference>
<dbReference type="HOGENOM" id="CLU_032279_1_1_7"/>
<dbReference type="InterPro" id="IPR007835">
    <property type="entry name" value="MOFRL"/>
</dbReference>
<evidence type="ECO:0000256" key="3">
    <source>
        <dbReference type="ARBA" id="ARBA00022777"/>
    </source>
</evidence>
<dbReference type="GO" id="GO:0005737">
    <property type="term" value="C:cytoplasm"/>
    <property type="evidence" value="ECO:0007669"/>
    <property type="project" value="TreeGrafter"/>
</dbReference>
<evidence type="ECO:0000259" key="6">
    <source>
        <dbReference type="Pfam" id="PF13660"/>
    </source>
</evidence>
<dbReference type="InterPro" id="IPR025286">
    <property type="entry name" value="MOFRL_assoc_dom"/>
</dbReference>
<reference evidence="8" key="2">
    <citation type="submission" date="2013-07" db="EMBL/GenBank/DDBJ databases">
        <authorList>
            <person name="Morais-Silva F.O."/>
            <person name="Rezende A.M."/>
            <person name="Pimentel C."/>
            <person name="Resende D.M."/>
            <person name="Santos C.I."/>
            <person name="Clemente C."/>
            <person name="de Oliveira L.M."/>
            <person name="da Silva S.M."/>
            <person name="Costa D.A."/>
            <person name="Varela-Raposo A."/>
            <person name="Horacio E.C.A."/>
            <person name="Matos M."/>
            <person name="Flores O."/>
            <person name="Ruiz J.C."/>
            <person name="Rodrigues-Pousada C."/>
        </authorList>
    </citation>
    <scope>NUCLEOTIDE SEQUENCE [LARGE SCALE GENOMIC DNA]</scope>
    <source>
        <strain evidence="8">ATCC 19364 / DSM 1382 / NCIMB 9332 / VKM B-1759</strain>
    </source>
</reference>
<dbReference type="SUPFAM" id="SSF82544">
    <property type="entry name" value="GckA/TtuD-like"/>
    <property type="match status" value="1"/>
</dbReference>
<name>T2GDI4_MEGG1</name>
<evidence type="ECO:0000259" key="5">
    <source>
        <dbReference type="Pfam" id="PF05161"/>
    </source>
</evidence>
<reference evidence="7 8" key="1">
    <citation type="journal article" date="2013" name="J. Bacteriol.">
        <title>Roles of HynAB and Ech, the only two hydrogenases found in the model sulfate reducer Desulfovibrio gigas.</title>
        <authorList>
            <person name="Morais-Silva F.O."/>
            <person name="Santos C.I."/>
            <person name="Rodrigues R."/>
            <person name="Pereira I.A."/>
            <person name="Rodrigues-Pousada C."/>
        </authorList>
    </citation>
    <scope>NUCLEOTIDE SEQUENCE [LARGE SCALE GENOMIC DNA]</scope>
    <source>
        <strain evidence="8">ATCC 19364 / DSM 1382 / NCIMB 9332 / VKM B-1759</strain>
    </source>
</reference>
<keyword evidence="2" id="KW-0547">Nucleotide-binding</keyword>
<protein>
    <submittedName>
        <fullName evidence="7">Putative glycerate kinase</fullName>
    </submittedName>
</protein>
<dbReference type="GO" id="GO:0005524">
    <property type="term" value="F:ATP binding"/>
    <property type="evidence" value="ECO:0007669"/>
    <property type="project" value="UniProtKB-KW"/>
</dbReference>
<dbReference type="Pfam" id="PF13660">
    <property type="entry name" value="DUF4147"/>
    <property type="match status" value="1"/>
</dbReference>
<evidence type="ECO:0000256" key="4">
    <source>
        <dbReference type="ARBA" id="ARBA00022840"/>
    </source>
</evidence>
<evidence type="ECO:0000313" key="8">
    <source>
        <dbReference type="Proteomes" id="UP000016587"/>
    </source>
</evidence>
<proteinExistence type="predicted"/>
<keyword evidence="8" id="KW-1185">Reference proteome</keyword>
<evidence type="ECO:0000256" key="2">
    <source>
        <dbReference type="ARBA" id="ARBA00022741"/>
    </source>
</evidence>
<dbReference type="Gene3D" id="3.40.1480.10">
    <property type="entry name" value="MOFRL domain"/>
    <property type="match status" value="1"/>
</dbReference>
<sequence>MSVEIHSHAEAIFRAGLARVDPLAMMERLLSLSGDTLTLATETERFSLDLSRFERILVLGAGKASARMALGLERVLGNRIHSGLVAVKEGHLEFLSSIRLVEASHPVPDERSTKAARAVLEEAANAGENDLVIVLVSGGGSAILAAPLNGETGTLSLADKQGVTKELLACGATIQEVNCVRKKLSSIKGGRLAKAIAPAQCLSLILSDVIGDDLDAIASGLTVPDSTTCVDAVGVIERYGLAGKIPQTAEDLLRAGAKGFEPDTPKAGDKAFDQTRTVLIGTNYQALLAAQDEARRLGYNTMLLTSHLTGEAREMASLFCGIAKDIAVNAIPVKRPACLIAGGETTVTLRGSGKGGRNQEMALAYLAGLARSPKDAGDSLFLAASTDGSDGPTDATGAFASMDILKRGRAAGLEPASFLAANNSYHYFEALDELLKTGPTNTNVCDIKVLLVP</sequence>
<dbReference type="InterPro" id="IPR037035">
    <property type="entry name" value="GK-like_C_sf"/>
</dbReference>
<feature type="domain" description="MOFRL" evidence="5">
    <location>
        <begin position="337"/>
        <end position="446"/>
    </location>
</feature>
<dbReference type="GO" id="GO:0008887">
    <property type="term" value="F:glycerate kinase activity"/>
    <property type="evidence" value="ECO:0007669"/>
    <property type="project" value="InterPro"/>
</dbReference>